<reference evidence="2 3" key="1">
    <citation type="submission" date="2015-07" db="EMBL/GenBank/DDBJ databases">
        <title>Genome sequence of Ornatilinea apprima DSM 23815.</title>
        <authorList>
            <person name="Hemp J."/>
            <person name="Ward L.M."/>
            <person name="Pace L.A."/>
            <person name="Fischer W.W."/>
        </authorList>
    </citation>
    <scope>NUCLEOTIDE SEQUENCE [LARGE SCALE GENOMIC DNA]</scope>
    <source>
        <strain evidence="2 3">P3M-1</strain>
    </source>
</reference>
<evidence type="ECO:0000313" key="2">
    <source>
        <dbReference type="EMBL" id="KPL71476.1"/>
    </source>
</evidence>
<evidence type="ECO:0000313" key="3">
    <source>
        <dbReference type="Proteomes" id="UP000050417"/>
    </source>
</evidence>
<keyword evidence="3" id="KW-1185">Reference proteome</keyword>
<dbReference type="EMBL" id="LGCL01000041">
    <property type="protein sequence ID" value="KPL71476.1"/>
    <property type="molecule type" value="Genomic_DNA"/>
</dbReference>
<dbReference type="STRING" id="1134406.ADN00_17505"/>
<feature type="region of interest" description="Disordered" evidence="1">
    <location>
        <begin position="428"/>
        <end position="462"/>
    </location>
</feature>
<gene>
    <name evidence="2" type="ORF">ADN00_17505</name>
</gene>
<comment type="caution">
    <text evidence="2">The sequence shown here is derived from an EMBL/GenBank/DDBJ whole genome shotgun (WGS) entry which is preliminary data.</text>
</comment>
<name>A0A0P6X8H3_9CHLR</name>
<dbReference type="Proteomes" id="UP000050417">
    <property type="component" value="Unassembled WGS sequence"/>
</dbReference>
<sequence length="462" mass="53131">MSGHKKTVVHISEEEYERLHQAEMQQRFQRSQQTSNEKMLQAASQHLQAELSEVSRRQNDYLRHIARLDQTIQSIEYEASRTLVDQQTLLLEEINSAAQQVAESNEIQIQQVHQQLFQEMDNLRAGMDDQLASLQSEWAQQLQSRRQVFEYATYWLDSAETLASFIAVNYDHNHFSPGALQNIDQLIQQSVQNLQNSAPEAAISLAQQAYRESSQLRLSLEQAQTEWHALQSQALQGISRLQTLLDGCQTLPALDLNGAELPVLLNIEFWSQGEYRRLFNDLRDLEARVQMDWRQQPMESLNELCKHTLPELQQRLDRMIYHARLAALNSQLRINIADIVIQALETQGFSLQTSAYQKDDFHQLFQAQLSNYEGSQVIVEVVPTGNGQRENELHIHSLDAAQHTPHELRRRALEINRSLNEMGLQTGELETLPPTTSPPPSIHSIPIPARRSLRRPSLRPHE</sequence>
<evidence type="ECO:0000256" key="1">
    <source>
        <dbReference type="SAM" id="MobiDB-lite"/>
    </source>
</evidence>
<accession>A0A0P6X8H3</accession>
<feature type="compositionally biased region" description="Basic residues" evidence="1">
    <location>
        <begin position="451"/>
        <end position="462"/>
    </location>
</feature>
<dbReference type="OrthoDB" id="507311at2"/>
<organism evidence="2 3">
    <name type="scientific">Ornatilinea apprima</name>
    <dbReference type="NCBI Taxonomy" id="1134406"/>
    <lineage>
        <taxon>Bacteria</taxon>
        <taxon>Bacillati</taxon>
        <taxon>Chloroflexota</taxon>
        <taxon>Anaerolineae</taxon>
        <taxon>Anaerolineales</taxon>
        <taxon>Anaerolineaceae</taxon>
        <taxon>Ornatilinea</taxon>
    </lineage>
</organism>
<protein>
    <submittedName>
        <fullName evidence="2">Uncharacterized protein</fullName>
    </submittedName>
</protein>
<proteinExistence type="predicted"/>
<dbReference type="RefSeq" id="WP_075064340.1">
    <property type="nucleotide sequence ID" value="NZ_LGCL01000041.1"/>
</dbReference>
<dbReference type="AlphaFoldDB" id="A0A0P6X8H3"/>